<dbReference type="PANTHER" id="PTHR18866">
    <property type="entry name" value="CARBOXYLASE:PYRUVATE/ACETYL-COA/PROPIONYL-COA CARBOXYLASE"/>
    <property type="match status" value="1"/>
</dbReference>
<dbReference type="PANTHER" id="PTHR18866:SF33">
    <property type="entry name" value="METHYLCROTONOYL-COA CARBOXYLASE SUBUNIT ALPHA, MITOCHONDRIAL-RELATED"/>
    <property type="match status" value="1"/>
</dbReference>
<dbReference type="InterPro" id="IPR011761">
    <property type="entry name" value="ATP-grasp"/>
</dbReference>
<dbReference type="PROSITE" id="PS00866">
    <property type="entry name" value="CPSASE_1"/>
    <property type="match status" value="1"/>
</dbReference>
<keyword evidence="2" id="KW-0436">Ligase</keyword>
<dbReference type="InterPro" id="IPR001882">
    <property type="entry name" value="Biotin_BS"/>
</dbReference>
<evidence type="ECO:0000256" key="6">
    <source>
        <dbReference type="PROSITE-ProRule" id="PRU00409"/>
    </source>
</evidence>
<evidence type="ECO:0000256" key="5">
    <source>
        <dbReference type="ARBA" id="ARBA00023267"/>
    </source>
</evidence>
<dbReference type="InterPro" id="IPR005482">
    <property type="entry name" value="Biotin_COase_C"/>
</dbReference>
<dbReference type="InterPro" id="IPR005481">
    <property type="entry name" value="BC-like_N"/>
</dbReference>
<dbReference type="InterPro" id="IPR000089">
    <property type="entry name" value="Biotin_lipoyl"/>
</dbReference>
<evidence type="ECO:0000259" key="8">
    <source>
        <dbReference type="PROSITE" id="PS50975"/>
    </source>
</evidence>
<dbReference type="InterPro" id="IPR011764">
    <property type="entry name" value="Biotin_carboxylation_dom"/>
</dbReference>
<dbReference type="EMBL" id="QOQF01000007">
    <property type="protein sequence ID" value="RCL77542.1"/>
    <property type="molecule type" value="Genomic_DNA"/>
</dbReference>
<dbReference type="PROSITE" id="PS50975">
    <property type="entry name" value="ATP_GRASP"/>
    <property type="match status" value="1"/>
</dbReference>
<dbReference type="NCBIfam" id="NF006367">
    <property type="entry name" value="PRK08591.1"/>
    <property type="match status" value="1"/>
</dbReference>
<keyword evidence="5" id="KW-0092">Biotin</keyword>
<proteinExistence type="predicted"/>
<dbReference type="Gene3D" id="3.30.470.20">
    <property type="entry name" value="ATP-grasp fold, B domain"/>
    <property type="match status" value="1"/>
</dbReference>
<dbReference type="InterPro" id="IPR011054">
    <property type="entry name" value="Rudment_hybrid_motif"/>
</dbReference>
<dbReference type="SUPFAM" id="SSF52440">
    <property type="entry name" value="PreATP-grasp domain"/>
    <property type="match status" value="1"/>
</dbReference>
<dbReference type="GO" id="GO:0005524">
    <property type="term" value="F:ATP binding"/>
    <property type="evidence" value="ECO:0007669"/>
    <property type="project" value="UniProtKB-UniRule"/>
</dbReference>
<accession>A0A368E0B9</accession>
<dbReference type="SUPFAM" id="SSF56059">
    <property type="entry name" value="Glutathione synthetase ATP-binding domain-like"/>
    <property type="match status" value="1"/>
</dbReference>
<dbReference type="InterPro" id="IPR050856">
    <property type="entry name" value="Biotin_carboxylase_complex"/>
</dbReference>
<comment type="cofactor">
    <cofactor evidence="1">
        <name>biotin</name>
        <dbReference type="ChEBI" id="CHEBI:57586"/>
    </cofactor>
</comment>
<dbReference type="Pfam" id="PF00364">
    <property type="entry name" value="Biotin_lipoyl"/>
    <property type="match status" value="1"/>
</dbReference>
<organism evidence="10 11">
    <name type="scientific">PS1 clade bacterium</name>
    <dbReference type="NCBI Taxonomy" id="2175152"/>
    <lineage>
        <taxon>Bacteria</taxon>
        <taxon>Pseudomonadati</taxon>
        <taxon>Pseudomonadota</taxon>
        <taxon>Alphaproteobacteria</taxon>
        <taxon>PS1 clade</taxon>
    </lineage>
</organism>
<dbReference type="GO" id="GO:0016874">
    <property type="term" value="F:ligase activity"/>
    <property type="evidence" value="ECO:0007669"/>
    <property type="project" value="UniProtKB-KW"/>
</dbReference>
<dbReference type="InterPro" id="IPR016185">
    <property type="entry name" value="PreATP-grasp_dom_sf"/>
</dbReference>
<dbReference type="PROSITE" id="PS50968">
    <property type="entry name" value="BIOTINYL_LIPOYL"/>
    <property type="match status" value="1"/>
</dbReference>
<dbReference type="FunFam" id="3.30.470.20:FF:000028">
    <property type="entry name" value="Methylcrotonoyl-CoA carboxylase subunit alpha, mitochondrial"/>
    <property type="match status" value="1"/>
</dbReference>
<dbReference type="GO" id="GO:0046872">
    <property type="term" value="F:metal ion binding"/>
    <property type="evidence" value="ECO:0007669"/>
    <property type="project" value="InterPro"/>
</dbReference>
<dbReference type="AlphaFoldDB" id="A0A368E0B9"/>
<evidence type="ECO:0000313" key="11">
    <source>
        <dbReference type="Proteomes" id="UP000252132"/>
    </source>
</evidence>
<evidence type="ECO:0000259" key="9">
    <source>
        <dbReference type="PROSITE" id="PS50979"/>
    </source>
</evidence>
<feature type="domain" description="ATP-grasp" evidence="8">
    <location>
        <begin position="122"/>
        <end position="319"/>
    </location>
</feature>
<dbReference type="PROSITE" id="PS50979">
    <property type="entry name" value="BC"/>
    <property type="match status" value="1"/>
</dbReference>
<dbReference type="PROSITE" id="PS00188">
    <property type="entry name" value="BIOTIN"/>
    <property type="match status" value="1"/>
</dbReference>
<sequence>MSSIRKILIANRGEIAVRIMQTARRLGISTVAVYSDADVQAPHVMLADEAICIGPGPVGESYLVIDNILDAARQTNADAIHPGYGFLSENADFAEAVQKAGLIFIGPDAEAISLMGNKAAAKRRMIEAGVPCVPGYEDADQSDERLIQAATEIKFPIMVKAAAGGGGRGMRLVQDMDELKNALVTARSEAANAFGSDELILEKAIIYPRHVEIQVFADRHGHVVHLGERDCSVQRRHQKVIEESPCPVMTPELRADMGAAAVEAARNINYVGAGTVEFLLDQSGAYYFLEMNTRLQVEHPVTEMVTGLDLVEMQIKVAQGETLDLRQENVSLDGHAIEVRLYAEDPNNDFMPATGKIVAWRPATMDNVRFDGGVVEGQDISPFYDPMVAKVIAYGDDRETARKRLVEALRQTALLGPATNRDFLVTCLEKETFIKGEATTAFIGETFGETGYTAEPVGHEMAALQGVLHFIHDREQALGRAISVPDALKNFSTTGALQTPYSLLIGEEVFDFTVSSAKAGSYHVAITFEEGSETILVETHDDEQVMPDISISFNVNNQIFKSRAVVDGNVLYHALQSADTAIFLSSINQLLVTDDGADGSAGGVVTAPLHGRVIEVFVKVGDKVEEGQKLAVVEAMKMQHEIFSEVKGDVIDVRIVSDQQVSVNDLMIEIAEEDTGDKEDT</sequence>
<comment type="caution">
    <text evidence="10">The sequence shown here is derived from an EMBL/GenBank/DDBJ whole genome shotgun (WGS) entry which is preliminary data.</text>
</comment>
<dbReference type="SMART" id="SM00878">
    <property type="entry name" value="Biotin_carb_C"/>
    <property type="match status" value="1"/>
</dbReference>
<evidence type="ECO:0000313" key="10">
    <source>
        <dbReference type="EMBL" id="RCL77542.1"/>
    </source>
</evidence>
<dbReference type="Gene3D" id="2.40.50.100">
    <property type="match status" value="1"/>
</dbReference>
<dbReference type="SUPFAM" id="SSF51246">
    <property type="entry name" value="Rudiment single hybrid motif"/>
    <property type="match status" value="1"/>
</dbReference>
<evidence type="ECO:0000256" key="4">
    <source>
        <dbReference type="ARBA" id="ARBA00022840"/>
    </source>
</evidence>
<dbReference type="Pfam" id="PF02786">
    <property type="entry name" value="CPSase_L_D2"/>
    <property type="match status" value="1"/>
</dbReference>
<gene>
    <name evidence="10" type="ORF">DBW69_02950</name>
</gene>
<dbReference type="SUPFAM" id="SSF51230">
    <property type="entry name" value="Single hybrid motif"/>
    <property type="match status" value="1"/>
</dbReference>
<dbReference type="Pfam" id="PF02785">
    <property type="entry name" value="Biotin_carb_C"/>
    <property type="match status" value="1"/>
</dbReference>
<reference evidence="10 11" key="1">
    <citation type="journal article" date="2018" name="Microbiome">
        <title>Fine metagenomic profile of the Mediterranean stratified and mixed water columns revealed by assembly and recruitment.</title>
        <authorList>
            <person name="Haro-Moreno J.M."/>
            <person name="Lopez-Perez M."/>
            <person name="De La Torre J.R."/>
            <person name="Picazo A."/>
            <person name="Camacho A."/>
            <person name="Rodriguez-Valera F."/>
        </authorList>
    </citation>
    <scope>NUCLEOTIDE SEQUENCE [LARGE SCALE GENOMIC DNA]</scope>
    <source>
        <strain evidence="10">MED-G55</strain>
    </source>
</reference>
<feature type="domain" description="Biotin carboxylation" evidence="9">
    <location>
        <begin position="3"/>
        <end position="448"/>
    </location>
</feature>
<dbReference type="FunFam" id="3.40.50.20:FF:000010">
    <property type="entry name" value="Propionyl-CoA carboxylase subunit alpha"/>
    <property type="match status" value="1"/>
</dbReference>
<dbReference type="Pfam" id="PF00289">
    <property type="entry name" value="Biotin_carb_N"/>
    <property type="match status" value="1"/>
</dbReference>
<evidence type="ECO:0000256" key="1">
    <source>
        <dbReference type="ARBA" id="ARBA00001953"/>
    </source>
</evidence>
<dbReference type="Proteomes" id="UP000252132">
    <property type="component" value="Unassembled WGS sequence"/>
</dbReference>
<evidence type="ECO:0000256" key="2">
    <source>
        <dbReference type="ARBA" id="ARBA00022598"/>
    </source>
</evidence>
<feature type="domain" description="Lipoyl-binding" evidence="7">
    <location>
        <begin position="595"/>
        <end position="671"/>
    </location>
</feature>
<dbReference type="InterPro" id="IPR005479">
    <property type="entry name" value="CPAse_ATP-bd"/>
</dbReference>
<keyword evidence="4 6" id="KW-0067">ATP-binding</keyword>
<dbReference type="PROSITE" id="PS00867">
    <property type="entry name" value="CPSASE_2"/>
    <property type="match status" value="1"/>
</dbReference>
<keyword evidence="3 6" id="KW-0547">Nucleotide-binding</keyword>
<protein>
    <submittedName>
        <fullName evidence="10">Acetyl-CoA carboxylase biotin carboxylase subunit</fullName>
    </submittedName>
</protein>
<dbReference type="InterPro" id="IPR011053">
    <property type="entry name" value="Single_hybrid_motif"/>
</dbReference>
<name>A0A368E0B9_9PROT</name>
<dbReference type="FunFam" id="3.30.1490.20:FF:000003">
    <property type="entry name" value="acetyl-CoA carboxylase isoform X1"/>
    <property type="match status" value="1"/>
</dbReference>
<evidence type="ECO:0000259" key="7">
    <source>
        <dbReference type="PROSITE" id="PS50968"/>
    </source>
</evidence>
<evidence type="ECO:0000256" key="3">
    <source>
        <dbReference type="ARBA" id="ARBA00022741"/>
    </source>
</evidence>
<dbReference type="CDD" id="cd06850">
    <property type="entry name" value="biotinyl_domain"/>
    <property type="match status" value="1"/>
</dbReference>